<dbReference type="GO" id="GO:0008194">
    <property type="term" value="F:UDP-glycosyltransferase activity"/>
    <property type="evidence" value="ECO:0007669"/>
    <property type="project" value="InterPro"/>
</dbReference>
<keyword evidence="5" id="KW-1185">Reference proteome</keyword>
<dbReference type="CDD" id="cd03784">
    <property type="entry name" value="GT1_Gtf-like"/>
    <property type="match status" value="1"/>
</dbReference>
<accession>A0A326U892</accession>
<gene>
    <name evidence="4" type="ORF">EI42_01946</name>
</gene>
<dbReference type="RefSeq" id="WP_111321278.1">
    <property type="nucleotide sequence ID" value="NZ_BIFX01000001.1"/>
</dbReference>
<dbReference type="Pfam" id="PF06722">
    <property type="entry name" value="EryCIII-like_C"/>
    <property type="match status" value="1"/>
</dbReference>
<evidence type="ECO:0000259" key="3">
    <source>
        <dbReference type="Pfam" id="PF06722"/>
    </source>
</evidence>
<dbReference type="EMBL" id="QKUF01000005">
    <property type="protein sequence ID" value="PZW31921.1"/>
    <property type="molecule type" value="Genomic_DNA"/>
</dbReference>
<dbReference type="GO" id="GO:0017000">
    <property type="term" value="P:antibiotic biosynthetic process"/>
    <property type="evidence" value="ECO:0007669"/>
    <property type="project" value="UniProtKB-ARBA"/>
</dbReference>
<reference evidence="4 5" key="1">
    <citation type="submission" date="2018-06" db="EMBL/GenBank/DDBJ databases">
        <title>Genomic Encyclopedia of Archaeal and Bacterial Type Strains, Phase II (KMG-II): from individual species to whole genera.</title>
        <authorList>
            <person name="Goeker M."/>
        </authorList>
    </citation>
    <scope>NUCLEOTIDE SEQUENCE [LARGE SCALE GENOMIC DNA]</scope>
    <source>
        <strain evidence="4 5">ATCC BAA-1881</strain>
    </source>
</reference>
<dbReference type="NCBIfam" id="TIGR01426">
    <property type="entry name" value="MGT"/>
    <property type="match status" value="1"/>
</dbReference>
<dbReference type="Proteomes" id="UP000248806">
    <property type="component" value="Unassembled WGS sequence"/>
</dbReference>
<comment type="similarity">
    <text evidence="1">Belongs to the UDP-glycosyltransferase family.</text>
</comment>
<dbReference type="OrthoDB" id="140855at2"/>
<dbReference type="PANTHER" id="PTHR48050">
    <property type="entry name" value="STEROL 3-BETA-GLUCOSYLTRANSFERASE"/>
    <property type="match status" value="1"/>
</dbReference>
<comment type="caution">
    <text evidence="4">The sequence shown here is derived from an EMBL/GenBank/DDBJ whole genome shotgun (WGS) entry which is preliminary data.</text>
</comment>
<keyword evidence="2 4" id="KW-0808">Transferase</keyword>
<organism evidence="4 5">
    <name type="scientific">Thermosporothrix hazakensis</name>
    <dbReference type="NCBI Taxonomy" id="644383"/>
    <lineage>
        <taxon>Bacteria</taxon>
        <taxon>Bacillati</taxon>
        <taxon>Chloroflexota</taxon>
        <taxon>Ktedonobacteria</taxon>
        <taxon>Ktedonobacterales</taxon>
        <taxon>Thermosporotrichaceae</taxon>
        <taxon>Thermosporothrix</taxon>
    </lineage>
</organism>
<dbReference type="AlphaFoldDB" id="A0A326U892"/>
<evidence type="ECO:0000313" key="5">
    <source>
        <dbReference type="Proteomes" id="UP000248806"/>
    </source>
</evidence>
<dbReference type="PANTHER" id="PTHR48050:SF13">
    <property type="entry name" value="STEROL 3-BETA-GLUCOSYLTRANSFERASE UGT80A2"/>
    <property type="match status" value="1"/>
</dbReference>
<sequence length="407" mass="45913">MSRYLFFPFPLYSHMLPTLAVMEELLAHGEEVTCFLPEHFRQIIEATGARFRAYHFDLVEQEELQAIGPADGDKSIALFLSRMFRKSPEVIPPLLESIREEQGDCIVAECMFLWPRIAARILHLPTIGLCPTYAIPGAESGDRTHEQFKAKLYQQFKKQATEHSPLEDGLALLSRTYGLSIPELRSLQGTAEPLTIVFQPRAFRPDGDTFDERFLFVGPSFQRKRYSSTSFPLEQLNQHPLVYISLGTNFNNQLDFYRQCFLAFSGTEWQAVLSYGTRLDPALLPPTPSNFLLAPQVPQLEVLPRADVFISHGGMNSVMESLYYGVPLVVIPQTRQEEAAHRVRELELGIVLDKETLTADRLREAATRAAHDPDIHARASTMRQAIQEAGGPKRAAEAIIQFTNGSH</sequence>
<evidence type="ECO:0000256" key="2">
    <source>
        <dbReference type="ARBA" id="ARBA00022679"/>
    </source>
</evidence>
<dbReference type="InterPro" id="IPR002213">
    <property type="entry name" value="UDP_glucos_trans"/>
</dbReference>
<dbReference type="InterPro" id="IPR006326">
    <property type="entry name" value="UDPGT_MGT-like"/>
</dbReference>
<feature type="domain" description="Erythromycin biosynthesis protein CIII-like C-terminal" evidence="3">
    <location>
        <begin position="287"/>
        <end position="397"/>
    </location>
</feature>
<dbReference type="InterPro" id="IPR050426">
    <property type="entry name" value="Glycosyltransferase_28"/>
</dbReference>
<dbReference type="GO" id="GO:0016758">
    <property type="term" value="F:hexosyltransferase activity"/>
    <property type="evidence" value="ECO:0007669"/>
    <property type="project" value="InterPro"/>
</dbReference>
<proteinExistence type="inferred from homology"/>
<protein>
    <submittedName>
        <fullName evidence="4">MGT family glycosyltransferase</fullName>
    </submittedName>
</protein>
<dbReference type="SUPFAM" id="SSF53756">
    <property type="entry name" value="UDP-Glycosyltransferase/glycogen phosphorylase"/>
    <property type="match status" value="1"/>
</dbReference>
<dbReference type="Gene3D" id="3.40.50.2000">
    <property type="entry name" value="Glycogen Phosphorylase B"/>
    <property type="match status" value="2"/>
</dbReference>
<dbReference type="FunFam" id="3.40.50.2000:FF:000072">
    <property type="entry name" value="Glycosyl transferase"/>
    <property type="match status" value="1"/>
</dbReference>
<dbReference type="InterPro" id="IPR010610">
    <property type="entry name" value="EryCIII-like_C"/>
</dbReference>
<name>A0A326U892_THEHA</name>
<evidence type="ECO:0000256" key="1">
    <source>
        <dbReference type="ARBA" id="ARBA00009995"/>
    </source>
</evidence>
<evidence type="ECO:0000313" key="4">
    <source>
        <dbReference type="EMBL" id="PZW31921.1"/>
    </source>
</evidence>